<evidence type="ECO:0000256" key="1">
    <source>
        <dbReference type="SAM" id="Phobius"/>
    </source>
</evidence>
<gene>
    <name evidence="2" type="ORF">ACG00Y_19175</name>
</gene>
<feature type="transmembrane region" description="Helical" evidence="1">
    <location>
        <begin position="12"/>
        <end position="29"/>
    </location>
</feature>
<comment type="caution">
    <text evidence="2">The sequence shown here is derived from an EMBL/GenBank/DDBJ whole genome shotgun (WGS) entry which is preliminary data.</text>
</comment>
<keyword evidence="1" id="KW-1133">Transmembrane helix</keyword>
<accession>A0ABW7F5Z1</accession>
<proteinExistence type="predicted"/>
<keyword evidence="3" id="KW-1185">Reference proteome</keyword>
<evidence type="ECO:0000313" key="2">
    <source>
        <dbReference type="EMBL" id="MFG6432052.1"/>
    </source>
</evidence>
<reference evidence="2 3" key="1">
    <citation type="submission" date="2024-08" db="EMBL/GenBank/DDBJ databases">
        <authorList>
            <person name="Lu H."/>
        </authorList>
    </citation>
    <scope>NUCLEOTIDE SEQUENCE [LARGE SCALE GENOMIC DNA]</scope>
    <source>
        <strain evidence="2 3">LYH14W</strain>
    </source>
</reference>
<dbReference type="EMBL" id="JBIGHV010000007">
    <property type="protein sequence ID" value="MFG6432052.1"/>
    <property type="molecule type" value="Genomic_DNA"/>
</dbReference>
<dbReference type="Proteomes" id="UP001606210">
    <property type="component" value="Unassembled WGS sequence"/>
</dbReference>
<name>A0ABW7F5Z1_9BURK</name>
<protein>
    <submittedName>
        <fullName evidence="2">Uncharacterized protein</fullName>
    </submittedName>
</protein>
<sequence length="207" mass="22866">MLDFINSKTGAFAAISTVVALAYALWRFWTEYQKREADKVDADKKRSLAAQGLAIADVHLSALDPAANACRLQFVVTNMGSAQHIMSTLRLHVTARREIDTSAPSVTMAPLNVHQHRVCLLPDKDVYDIRERVFDKDNPPLTLAHAETEAFVVKLVSEETMRFVFYVEVGWYAAAEPGRTGTGRTDSLEVAFPKRISVGPMQGSLGT</sequence>
<dbReference type="RefSeq" id="WP_394481607.1">
    <property type="nucleotide sequence ID" value="NZ_JBIGHV010000007.1"/>
</dbReference>
<keyword evidence="1" id="KW-0472">Membrane</keyword>
<evidence type="ECO:0000313" key="3">
    <source>
        <dbReference type="Proteomes" id="UP001606210"/>
    </source>
</evidence>
<keyword evidence="1" id="KW-0812">Transmembrane</keyword>
<organism evidence="2 3">
    <name type="scientific">Pelomonas parva</name>
    <dbReference type="NCBI Taxonomy" id="3299032"/>
    <lineage>
        <taxon>Bacteria</taxon>
        <taxon>Pseudomonadati</taxon>
        <taxon>Pseudomonadota</taxon>
        <taxon>Betaproteobacteria</taxon>
        <taxon>Burkholderiales</taxon>
        <taxon>Sphaerotilaceae</taxon>
        <taxon>Roseateles</taxon>
    </lineage>
</organism>